<dbReference type="Proteomes" id="UP000831701">
    <property type="component" value="Chromosome 19"/>
</dbReference>
<evidence type="ECO:0000313" key="1">
    <source>
        <dbReference type="EMBL" id="KAI3357499.1"/>
    </source>
</evidence>
<protein>
    <submittedName>
        <fullName evidence="1">Uncharacterized protein</fullName>
    </submittedName>
</protein>
<name>A0ACB8VPN3_9TELE</name>
<sequence length="1484" mass="162017">MKIVTWNVNGIRGFRGGIKKTLDSLDADIICVQETKVTRDLLDERTAVVDGYNSYFSFSRGRSGYSGVATYCKDSAAPYAAEEGLTGLLTNHEGAVGCYGDQNEFCSEELQLLDNEGRAVITQHRVMCQGKEKTITVINVYCPRADPEKPERKQFKLQFYKLLQRRAEAILKDGSHVIVLGDINTSHRPIDHCDPSDNDDFSENPGRKWLNSFLHGGGEEEERNEEEPDEESEVTSTDPIHSGKFVDTFRFFHPTRTSAFTCWSTLTGARQTNYGTRIDYIFADCKLAWEQFVAADIMPEVEGSDHCPVWGRLSCSLLPSSKPPPLCTRYLPEFAGKQQKLSRFLVKVDQKPLQSEQRDEIPGSQEEEERRENLNPFGAGNVPGKKRLLTSDSVAPKGKKTKTEKTSSKPQGSLLSFFKPKLTDVPLTEPSVRQSDKTLGLDELTSTQNSQTASTIREDMSSATSLQLAEDTERVCDGSPSLCTSSTTEENDKQVKTKHLTPQIGVGRSEARKGSSLVFWKSVLHGPPPPPRCKVHGEPCVLRTVKKEGPNMGKQFFVCARPQGHASNPEARFDGLDAMAEHEEFLPHKTGAKKELHFTDFEGKTSFGMSIFNLSNAIMGSGILGLAYAMSNTGIILFLILLVCIAILSAYSIHLLLKSAGVVGIRAYEQLGNRAFGPPGKMLAACVITIHNIGAMSSYLFIVKSELPLVIQAFLSKQENTGEWFLNGNYLIIIVSTFIILPLALMRQLGYLGYTSGFSLSCMVFFLISVIYKKFNIDCPLGHVGHHNETHDDHFANGTDVCEAKLFTINSQTAYTIPILAFAFVCHPEVLPIYTELRDATKKRMQNVANISIMAMFVMYLLTALFGYLTFYGDVESELLHTYIQVDPLDVLILCVRLAVLVAVTLTVPVVLFPIRRALLQILFPEKPFQWPIHVGIAFGLLFVVNLLVIFVPSIRDIFGLIGATSAPSLIFILPGIFYVRIVPEDQEPFMSRPKIQSIATTVAQLFMALPHSPSTWSLQHTGVVCFIKDNPQRSYFIRMFDLKMGRQVWEQELYNQMVYSAPRPYFHTFTADDCQVGLNFAAQQEADAFQHTIEDKINQKNNRQGSPSSPSSFHMTTVDIQNPDIQSSRYRSMPSPSAASAGSSKGKKDKKNKKKSAKLSKADIGAPSGFKHVSHVGWDPNNLDPDLLKLLSSAGIGEAEMRDERTSQLIYNVIEQSGGMEAVKREVNKGAAGPPPPPPGRQGPLPPVPGSSPSAPTPPPPRGRSGPLPPIPGQSSRGSLPPQPPPGRGGLPPPPPPSSRGGLPPPPPPAHSSHFPSPPSSRPSHGSPSFHNLPPPPPPSSQQRSMDFPPPPVPSPSRGGGGGGAPPPPPPPPPPPASNFPPPPPLSGGPAPPPSGGPAPPPAPSFGGGDSRGALLDQIRLGKKLRNVTESSDPPPPSTPESGEGIVGALMMVMQKRSKVIHSSDESEDEGGDEDDDDDEWDD</sequence>
<proteinExistence type="predicted"/>
<accession>A0ACB8VPN3</accession>
<keyword evidence="2" id="KW-1185">Reference proteome</keyword>
<organism evidence="1 2">
    <name type="scientific">Scortum barcoo</name>
    <name type="common">barcoo grunter</name>
    <dbReference type="NCBI Taxonomy" id="214431"/>
    <lineage>
        <taxon>Eukaryota</taxon>
        <taxon>Metazoa</taxon>
        <taxon>Chordata</taxon>
        <taxon>Craniata</taxon>
        <taxon>Vertebrata</taxon>
        <taxon>Euteleostomi</taxon>
        <taxon>Actinopterygii</taxon>
        <taxon>Neopterygii</taxon>
        <taxon>Teleostei</taxon>
        <taxon>Neoteleostei</taxon>
        <taxon>Acanthomorphata</taxon>
        <taxon>Eupercaria</taxon>
        <taxon>Centrarchiformes</taxon>
        <taxon>Terapontoidei</taxon>
        <taxon>Terapontidae</taxon>
        <taxon>Scortum</taxon>
    </lineage>
</organism>
<reference evidence="1" key="1">
    <citation type="submission" date="2022-04" db="EMBL/GenBank/DDBJ databases">
        <title>Jade perch genome.</title>
        <authorList>
            <person name="Chao B."/>
        </authorList>
    </citation>
    <scope>NUCLEOTIDE SEQUENCE</scope>
    <source>
        <strain evidence="1">CB-2022</strain>
    </source>
</reference>
<gene>
    <name evidence="1" type="ORF">L3Q82_015913</name>
</gene>
<comment type="caution">
    <text evidence="1">The sequence shown here is derived from an EMBL/GenBank/DDBJ whole genome shotgun (WGS) entry which is preliminary data.</text>
</comment>
<evidence type="ECO:0000313" key="2">
    <source>
        <dbReference type="Proteomes" id="UP000831701"/>
    </source>
</evidence>
<dbReference type="EMBL" id="CM041549">
    <property type="protein sequence ID" value="KAI3357499.1"/>
    <property type="molecule type" value="Genomic_DNA"/>
</dbReference>